<accession>A0AAV0K3N7</accession>
<dbReference type="EMBL" id="CAMGYJ010000005">
    <property type="protein sequence ID" value="CAI0416104.1"/>
    <property type="molecule type" value="Genomic_DNA"/>
</dbReference>
<keyword evidence="2" id="KW-1185">Reference proteome</keyword>
<name>A0AAV0K3N7_9ROSI</name>
<organism evidence="1 2">
    <name type="scientific">Linum tenue</name>
    <dbReference type="NCBI Taxonomy" id="586396"/>
    <lineage>
        <taxon>Eukaryota</taxon>
        <taxon>Viridiplantae</taxon>
        <taxon>Streptophyta</taxon>
        <taxon>Embryophyta</taxon>
        <taxon>Tracheophyta</taxon>
        <taxon>Spermatophyta</taxon>
        <taxon>Magnoliopsida</taxon>
        <taxon>eudicotyledons</taxon>
        <taxon>Gunneridae</taxon>
        <taxon>Pentapetalae</taxon>
        <taxon>rosids</taxon>
        <taxon>fabids</taxon>
        <taxon>Malpighiales</taxon>
        <taxon>Linaceae</taxon>
        <taxon>Linum</taxon>
    </lineage>
</organism>
<evidence type="ECO:0000313" key="2">
    <source>
        <dbReference type="Proteomes" id="UP001154282"/>
    </source>
</evidence>
<comment type="caution">
    <text evidence="1">The sequence shown here is derived from an EMBL/GenBank/DDBJ whole genome shotgun (WGS) entry which is preliminary data.</text>
</comment>
<evidence type="ECO:0000313" key="1">
    <source>
        <dbReference type="EMBL" id="CAI0416104.1"/>
    </source>
</evidence>
<dbReference type="AlphaFoldDB" id="A0AAV0K3N7"/>
<proteinExistence type="predicted"/>
<gene>
    <name evidence="1" type="ORF">LITE_LOCUS16851</name>
</gene>
<protein>
    <submittedName>
        <fullName evidence="1">Uncharacterized protein</fullName>
    </submittedName>
</protein>
<sequence length="97" mass="10574">MKMISATLPGSKPDTYLAITNVSHAFLERHDDGGGETNVYNKQVSDGWMEVKDHDVLSGGSVTNQKLDCRGGEFGGCFIWKLVKNDTSSVCTSLYVN</sequence>
<reference evidence="1" key="1">
    <citation type="submission" date="2022-08" db="EMBL/GenBank/DDBJ databases">
        <authorList>
            <person name="Gutierrez-Valencia J."/>
        </authorList>
    </citation>
    <scope>NUCLEOTIDE SEQUENCE</scope>
</reference>
<dbReference type="Proteomes" id="UP001154282">
    <property type="component" value="Unassembled WGS sequence"/>
</dbReference>